<dbReference type="InterPro" id="IPR016181">
    <property type="entry name" value="Acyl_CoA_acyltransferase"/>
</dbReference>
<organism evidence="2 3">
    <name type="scientific">Salibacter halophilus</name>
    <dbReference type="NCBI Taxonomy" id="1803916"/>
    <lineage>
        <taxon>Bacteria</taxon>
        <taxon>Pseudomonadati</taxon>
        <taxon>Bacteroidota</taxon>
        <taxon>Flavobacteriia</taxon>
        <taxon>Flavobacteriales</taxon>
        <taxon>Salibacteraceae</taxon>
        <taxon>Salibacter</taxon>
    </lineage>
</organism>
<dbReference type="RefSeq" id="WP_151170017.1">
    <property type="nucleotide sequence ID" value="NZ_WACR01000013.1"/>
</dbReference>
<sequence>MKFKTLNKNSGKDKLHSNDVIADFLHEHLEEFGDPKEDILKALNYVFDRGGFILLGLENKEIVGAVVINDTGMSGYIPEHILVYIAVHHNQRGKGAGKKLMEGALKLCTGDVALHVEDNNPAKFLYEKVGFTNPYLEMRWKRKQ</sequence>
<reference evidence="2 3" key="1">
    <citation type="submission" date="2019-09" db="EMBL/GenBank/DDBJ databases">
        <title>Genomes of Cryomorphaceae.</title>
        <authorList>
            <person name="Bowman J.P."/>
        </authorList>
    </citation>
    <scope>NUCLEOTIDE SEQUENCE [LARGE SCALE GENOMIC DNA]</scope>
    <source>
        <strain evidence="2 3">KCTC 52047</strain>
    </source>
</reference>
<comment type="caution">
    <text evidence="2">The sequence shown here is derived from an EMBL/GenBank/DDBJ whole genome shotgun (WGS) entry which is preliminary data.</text>
</comment>
<evidence type="ECO:0000313" key="3">
    <source>
        <dbReference type="Proteomes" id="UP000435357"/>
    </source>
</evidence>
<keyword evidence="2" id="KW-0808">Transferase</keyword>
<dbReference type="InterPro" id="IPR000182">
    <property type="entry name" value="GNAT_dom"/>
</dbReference>
<feature type="domain" description="N-acetyltransferase" evidence="1">
    <location>
        <begin position="1"/>
        <end position="144"/>
    </location>
</feature>
<dbReference type="EMBL" id="WACR01000013">
    <property type="protein sequence ID" value="KAB1062007.1"/>
    <property type="molecule type" value="Genomic_DNA"/>
</dbReference>
<keyword evidence="3" id="KW-1185">Reference proteome</keyword>
<dbReference type="AlphaFoldDB" id="A0A6N6M3N4"/>
<dbReference type="GO" id="GO:0016747">
    <property type="term" value="F:acyltransferase activity, transferring groups other than amino-acyl groups"/>
    <property type="evidence" value="ECO:0007669"/>
    <property type="project" value="InterPro"/>
</dbReference>
<dbReference type="PROSITE" id="PS51186">
    <property type="entry name" value="GNAT"/>
    <property type="match status" value="1"/>
</dbReference>
<dbReference type="OrthoDB" id="7585366at2"/>
<dbReference type="Proteomes" id="UP000435357">
    <property type="component" value="Unassembled WGS sequence"/>
</dbReference>
<protein>
    <submittedName>
        <fullName evidence="2">GNAT family N-acetyltransferase</fullName>
    </submittedName>
</protein>
<dbReference type="Pfam" id="PF00583">
    <property type="entry name" value="Acetyltransf_1"/>
    <property type="match status" value="1"/>
</dbReference>
<evidence type="ECO:0000313" key="2">
    <source>
        <dbReference type="EMBL" id="KAB1062007.1"/>
    </source>
</evidence>
<dbReference type="SUPFAM" id="SSF55729">
    <property type="entry name" value="Acyl-CoA N-acyltransferases (Nat)"/>
    <property type="match status" value="1"/>
</dbReference>
<gene>
    <name evidence="2" type="ORF">F3059_13095</name>
</gene>
<dbReference type="Gene3D" id="3.40.630.30">
    <property type="match status" value="1"/>
</dbReference>
<evidence type="ECO:0000259" key="1">
    <source>
        <dbReference type="PROSITE" id="PS51186"/>
    </source>
</evidence>
<proteinExistence type="predicted"/>
<dbReference type="CDD" id="cd04301">
    <property type="entry name" value="NAT_SF"/>
    <property type="match status" value="1"/>
</dbReference>
<accession>A0A6N6M3N4</accession>
<name>A0A6N6M3N4_9FLAO</name>